<keyword evidence="7 8" id="KW-0568">Pathogenesis-related protein</keyword>
<protein>
    <recommendedName>
        <fullName evidence="8">MLO-like protein</fullName>
    </recommendedName>
</protein>
<dbReference type="GeneID" id="110750722"/>
<keyword evidence="3 8" id="KW-0812">Transmembrane</keyword>
<evidence type="ECO:0000256" key="9">
    <source>
        <dbReference type="SAM" id="Phobius"/>
    </source>
</evidence>
<evidence type="ECO:0000256" key="2">
    <source>
        <dbReference type="ARBA" id="ARBA00006574"/>
    </source>
</evidence>
<proteinExistence type="inferred from homology"/>
<keyword evidence="5 8" id="KW-1133">Transmembrane helix</keyword>
<dbReference type="PANTHER" id="PTHR31942">
    <property type="entry name" value="MLO-LIKE PROTEIN 1"/>
    <property type="match status" value="1"/>
</dbReference>
<gene>
    <name evidence="11" type="primary">LOC110750722</name>
    <name evidence="8" type="synonym">MLO</name>
</gene>
<evidence type="ECO:0000256" key="1">
    <source>
        <dbReference type="ARBA" id="ARBA00004141"/>
    </source>
</evidence>
<dbReference type="Proteomes" id="UP000515124">
    <property type="component" value="Unplaced"/>
</dbReference>
<dbReference type="RefSeq" id="XP_021806785.1">
    <property type="nucleotide sequence ID" value="XM_021951093.1"/>
</dbReference>
<evidence type="ECO:0000256" key="6">
    <source>
        <dbReference type="ARBA" id="ARBA00023136"/>
    </source>
</evidence>
<evidence type="ECO:0000313" key="10">
    <source>
        <dbReference type="Proteomes" id="UP000515124"/>
    </source>
</evidence>
<keyword evidence="6 8" id="KW-0472">Membrane</keyword>
<feature type="transmembrane region" description="Helical" evidence="9">
    <location>
        <begin position="414"/>
        <end position="434"/>
    </location>
</feature>
<dbReference type="GO" id="GO:0005516">
    <property type="term" value="F:calmodulin binding"/>
    <property type="evidence" value="ECO:0007669"/>
    <property type="project" value="UniProtKB-KW"/>
</dbReference>
<feature type="transmembrane region" description="Helical" evidence="9">
    <location>
        <begin position="16"/>
        <end position="40"/>
    </location>
</feature>
<dbReference type="GO" id="GO:0016020">
    <property type="term" value="C:membrane"/>
    <property type="evidence" value="ECO:0007669"/>
    <property type="project" value="UniProtKB-SubCell"/>
</dbReference>
<evidence type="ECO:0000313" key="11">
    <source>
        <dbReference type="RefSeq" id="XP_021806785.1"/>
    </source>
</evidence>
<evidence type="ECO:0000256" key="8">
    <source>
        <dbReference type="RuleBase" id="RU280816"/>
    </source>
</evidence>
<dbReference type="InterPro" id="IPR004326">
    <property type="entry name" value="Mlo"/>
</dbReference>
<feature type="transmembrane region" description="Helical" evidence="9">
    <location>
        <begin position="158"/>
        <end position="182"/>
    </location>
</feature>
<sequence length="534" mass="61625">MAVATEATSIEYTPTWALATIYFFFIFTAVFLRHSIHLLANWLRRHRKAALTDAVEKLKSELMLLGFASLLLAVTQDSISKFCIPAKLIDTMLPCRKRVAPESTQKDEDDEHFVARNFSTGAGGLYGEIHRLIAEEAVSDSCSDGKVPFMKKHSLRQLHILIFVLAVMHIVYSVLTMALGWAKMRRFQAWEKDAQAQTMGRHQVANDPNLFRFTRQTTGGRQDTNSCTEKSVHLWIKCFFRQFYNSIEKVHYLTLRHGFISTHLSSRHNNFNFQQYIQLSLEEDFRIMVGISPLMWFLAAAFMLLDVYGWYVYLWISYVPILVVLVLGTKLGHIVATMALQIKEQNSAVSETRLVQHDVDDLFWFRKPEFVLVLLHYTLFVNAFEFAFFIWVTIQFGLTSCYHEHTAIIVTRVFLAVTAQVLCSYITLPLYALVAQMGSQFKSNILEDRTADILRKWRAEVRHTRKMEQQLSQSEVTSFSTEWCSMRKSLTSTEVPSNTRQASKPAQSIHLLSSRWEIKHEIVEQEGMEIMGIE</sequence>
<dbReference type="GO" id="GO:0006952">
    <property type="term" value="P:defense response"/>
    <property type="evidence" value="ECO:0007669"/>
    <property type="project" value="UniProtKB-KW"/>
</dbReference>
<evidence type="ECO:0000256" key="4">
    <source>
        <dbReference type="ARBA" id="ARBA00022821"/>
    </source>
</evidence>
<organism evidence="10 11">
    <name type="scientific">Prunus avium</name>
    <name type="common">Cherry</name>
    <name type="synonym">Cerasus avium</name>
    <dbReference type="NCBI Taxonomy" id="42229"/>
    <lineage>
        <taxon>Eukaryota</taxon>
        <taxon>Viridiplantae</taxon>
        <taxon>Streptophyta</taxon>
        <taxon>Embryophyta</taxon>
        <taxon>Tracheophyta</taxon>
        <taxon>Spermatophyta</taxon>
        <taxon>Magnoliopsida</taxon>
        <taxon>eudicotyledons</taxon>
        <taxon>Gunneridae</taxon>
        <taxon>Pentapetalae</taxon>
        <taxon>rosids</taxon>
        <taxon>fabids</taxon>
        <taxon>Rosales</taxon>
        <taxon>Rosaceae</taxon>
        <taxon>Amygdaloideae</taxon>
        <taxon>Amygdaleae</taxon>
        <taxon>Prunus</taxon>
    </lineage>
</organism>
<dbReference type="KEGG" id="pavi:110750722"/>
<keyword evidence="8" id="KW-0112">Calmodulin-binding</keyword>
<comment type="subcellular location">
    <subcellularLocation>
        <location evidence="1 8">Membrane</location>
        <topology evidence="1 8">Multi-pass membrane protein</topology>
    </subcellularLocation>
</comment>
<feature type="transmembrane region" description="Helical" evidence="9">
    <location>
        <begin position="370"/>
        <end position="394"/>
    </location>
</feature>
<comment type="function">
    <text evidence="8">May be involved in modulation of pathogen defense and leaf cell death.</text>
</comment>
<evidence type="ECO:0000256" key="5">
    <source>
        <dbReference type="ARBA" id="ARBA00022989"/>
    </source>
</evidence>
<dbReference type="Pfam" id="PF03094">
    <property type="entry name" value="Mlo"/>
    <property type="match status" value="1"/>
</dbReference>
<comment type="similarity">
    <text evidence="2 8">Belongs to the MLO family.</text>
</comment>
<evidence type="ECO:0000256" key="7">
    <source>
        <dbReference type="ARBA" id="ARBA00023265"/>
    </source>
</evidence>
<accession>A0A6P5RPI7</accession>
<dbReference type="PANTHER" id="PTHR31942:SF59">
    <property type="entry name" value="MLO-LIKE PROTEIN"/>
    <property type="match status" value="1"/>
</dbReference>
<name>A0A6P5RPI7_PRUAV</name>
<keyword evidence="10" id="KW-1185">Reference proteome</keyword>
<keyword evidence="4 8" id="KW-0611">Plant defense</keyword>
<reference evidence="11" key="1">
    <citation type="submission" date="2025-08" db="UniProtKB">
        <authorList>
            <consortium name="RefSeq"/>
        </authorList>
    </citation>
    <scope>IDENTIFICATION</scope>
</reference>
<comment type="domain">
    <text evidence="8">The C-terminus contains a calmodulin-binding domain, which binds calmodulin in a calcium-dependent fashion.</text>
</comment>
<dbReference type="AlphaFoldDB" id="A0A6P5RPI7"/>
<evidence type="ECO:0000256" key="3">
    <source>
        <dbReference type="ARBA" id="ARBA00022692"/>
    </source>
</evidence>